<evidence type="ECO:0000256" key="1">
    <source>
        <dbReference type="SAM" id="SignalP"/>
    </source>
</evidence>
<keyword evidence="1" id="KW-0732">Signal</keyword>
<proteinExistence type="predicted"/>
<dbReference type="Proteomes" id="UP000396788">
    <property type="component" value="Unassembled WGS sequence"/>
</dbReference>
<gene>
    <name evidence="2" type="ORF">PCE31107_03012</name>
</gene>
<sequence length="267" mass="27625">MRKTFITMAAAVFTTLLGACSQMQIAGGGQSPDSTAVAGTHAPTADNMHRCAAPLGTIAIEEDTGASWYSLLTGQYHLGSTVPVLKMLVQESNCFVIVDRGRALNQAMEERALGEAGELRASNRIRKGKMVVANYTMTPSITFSDQNAGSIAGVLAVIPVVGVYAAQVAGQINTKSASTTLTLVDNRSTVQIAAATGSARSMDVGAIAGLTSSRTVGTVGGYSDTPEGKVIIAAFTDSLNNLIDSVKQYKGQHVKGGLGTVGQLRVD</sequence>
<feature type="signal peptide" evidence="1">
    <location>
        <begin position="1"/>
        <end position="26"/>
    </location>
</feature>
<dbReference type="AlphaFoldDB" id="A0A5E4W0X1"/>
<dbReference type="EMBL" id="CABPRY010000006">
    <property type="protein sequence ID" value="VVE18282.1"/>
    <property type="molecule type" value="Genomic_DNA"/>
</dbReference>
<feature type="chain" id="PRO_5022732323" evidence="1">
    <location>
        <begin position="27"/>
        <end position="267"/>
    </location>
</feature>
<accession>A0A5E4W0X1</accession>
<evidence type="ECO:0000313" key="3">
    <source>
        <dbReference type="Proteomes" id="UP000396788"/>
    </source>
</evidence>
<evidence type="ECO:0000313" key="2">
    <source>
        <dbReference type="EMBL" id="VVE18282.1"/>
    </source>
</evidence>
<organism evidence="2 3">
    <name type="scientific">Pandoraea cepalis</name>
    <dbReference type="NCBI Taxonomy" id="2508294"/>
    <lineage>
        <taxon>Bacteria</taxon>
        <taxon>Pseudomonadati</taxon>
        <taxon>Pseudomonadota</taxon>
        <taxon>Betaproteobacteria</taxon>
        <taxon>Burkholderiales</taxon>
        <taxon>Burkholderiaceae</taxon>
        <taxon>Pandoraea</taxon>
    </lineage>
</organism>
<dbReference type="PROSITE" id="PS51257">
    <property type="entry name" value="PROKAR_LIPOPROTEIN"/>
    <property type="match status" value="1"/>
</dbReference>
<reference evidence="2 3" key="1">
    <citation type="submission" date="2019-08" db="EMBL/GenBank/DDBJ databases">
        <authorList>
            <person name="Peeters C."/>
        </authorList>
    </citation>
    <scope>NUCLEOTIDE SEQUENCE [LARGE SCALE GENOMIC DNA]</scope>
    <source>
        <strain evidence="2 3">LMG 31107</strain>
    </source>
</reference>
<dbReference type="RefSeq" id="WP_150609474.1">
    <property type="nucleotide sequence ID" value="NZ_CABPRY010000006.1"/>
</dbReference>
<name>A0A5E4W0X1_9BURK</name>
<protein>
    <submittedName>
        <fullName evidence="2">Peptidoglycan-binding protein</fullName>
    </submittedName>
</protein>